<gene>
    <name evidence="1" type="ORF">TRIADDRAFT_55266</name>
</gene>
<dbReference type="GO" id="GO:0005615">
    <property type="term" value="C:extracellular space"/>
    <property type="evidence" value="ECO:0000318"/>
    <property type="project" value="GO_Central"/>
</dbReference>
<dbReference type="InParanoid" id="B3RUF2"/>
<sequence>MSHRPNYGTFDLFTPEEFSINIYYCISYTYLIDRIQMLITFFENIMVTTPTYKRVMKPKPTTCVAAKSTYRVSQNGYFTLYDSTNKPYLAFCDFESDPGFSWTLIESLSRTNAATSTFRKSFHYNAPANECTPNWSKYRLSKAKMTALKGSALSTHFHVTCNFDNQGEKGLVNHQDYLRVSFCAYDHLLASRNTWTCAIVDYINIRGHSCNLSYAKKNCGRFSVPDTVDSEGVFGSYYRFNPHFSCTSNITSTTNWWIGGAYYD</sequence>
<keyword evidence="2" id="KW-1185">Reference proteome</keyword>
<dbReference type="GO" id="GO:0070492">
    <property type="term" value="F:oligosaccharide binding"/>
    <property type="evidence" value="ECO:0000318"/>
    <property type="project" value="GO_Central"/>
</dbReference>
<dbReference type="PhylomeDB" id="B3RUF2"/>
<dbReference type="EMBL" id="DS985244">
    <property type="protein sequence ID" value="EDV25803.1"/>
    <property type="molecule type" value="Genomic_DNA"/>
</dbReference>
<evidence type="ECO:0008006" key="3">
    <source>
        <dbReference type="Google" id="ProtNLM"/>
    </source>
</evidence>
<dbReference type="OMA" id="PANECTP"/>
<dbReference type="KEGG" id="tad:TRIADDRAFT_55266"/>
<dbReference type="RefSeq" id="XP_002111836.1">
    <property type="nucleotide sequence ID" value="XM_002111800.1"/>
</dbReference>
<evidence type="ECO:0000313" key="2">
    <source>
        <dbReference type="Proteomes" id="UP000009022"/>
    </source>
</evidence>
<dbReference type="GeneID" id="6753049"/>
<dbReference type="CTD" id="6753049"/>
<organism evidence="1 2">
    <name type="scientific">Trichoplax adhaerens</name>
    <name type="common">Trichoplax reptans</name>
    <dbReference type="NCBI Taxonomy" id="10228"/>
    <lineage>
        <taxon>Eukaryota</taxon>
        <taxon>Metazoa</taxon>
        <taxon>Placozoa</taxon>
        <taxon>Uniplacotomia</taxon>
        <taxon>Trichoplacea</taxon>
        <taxon>Trichoplacidae</taxon>
        <taxon>Trichoplax</taxon>
    </lineage>
</organism>
<evidence type="ECO:0000313" key="1">
    <source>
        <dbReference type="EMBL" id="EDV25803.1"/>
    </source>
</evidence>
<accession>B3RUF2</accession>
<dbReference type="HOGENOM" id="CLU_084880_0_0_1"/>
<dbReference type="AlphaFoldDB" id="B3RUF2"/>
<dbReference type="eggNOG" id="ENOG502STZ8">
    <property type="taxonomic scope" value="Eukaryota"/>
</dbReference>
<name>B3RUF2_TRIAD</name>
<reference evidence="1 2" key="1">
    <citation type="journal article" date="2008" name="Nature">
        <title>The Trichoplax genome and the nature of placozoans.</title>
        <authorList>
            <person name="Srivastava M."/>
            <person name="Begovic E."/>
            <person name="Chapman J."/>
            <person name="Putnam N.H."/>
            <person name="Hellsten U."/>
            <person name="Kawashima T."/>
            <person name="Kuo A."/>
            <person name="Mitros T."/>
            <person name="Salamov A."/>
            <person name="Carpenter M.L."/>
            <person name="Signorovitch A.Y."/>
            <person name="Moreno M.A."/>
            <person name="Kamm K."/>
            <person name="Grimwood J."/>
            <person name="Schmutz J."/>
            <person name="Shapiro H."/>
            <person name="Grigoriev I.V."/>
            <person name="Buss L.W."/>
            <person name="Schierwater B."/>
            <person name="Dellaporta S.L."/>
            <person name="Rokhsar D.S."/>
        </authorList>
    </citation>
    <scope>NUCLEOTIDE SEQUENCE [LARGE SCALE GENOMIC DNA]</scope>
    <source>
        <strain evidence="1 2">Grell-BS-1999</strain>
    </source>
</reference>
<dbReference type="Proteomes" id="UP000009022">
    <property type="component" value="Unassembled WGS sequence"/>
</dbReference>
<dbReference type="OrthoDB" id="5965053at2759"/>
<proteinExistence type="predicted"/>
<protein>
    <recommendedName>
        <fullName evidence="3">Fibrinogen C-terminal domain-containing protein</fullName>
    </recommendedName>
</protein>